<accession>A0AAD7TZ25</accession>
<feature type="transmembrane region" description="Helical" evidence="2">
    <location>
        <begin position="28"/>
        <end position="45"/>
    </location>
</feature>
<dbReference type="InterPro" id="IPR045339">
    <property type="entry name" value="DUF6534"/>
</dbReference>
<dbReference type="Proteomes" id="UP001215151">
    <property type="component" value="Unassembled WGS sequence"/>
</dbReference>
<keyword evidence="5" id="KW-1185">Reference proteome</keyword>
<feature type="compositionally biased region" description="Polar residues" evidence="1">
    <location>
        <begin position="354"/>
        <end position="365"/>
    </location>
</feature>
<protein>
    <recommendedName>
        <fullName evidence="3">DUF6534 domain-containing protein</fullName>
    </recommendedName>
</protein>
<dbReference type="Pfam" id="PF20152">
    <property type="entry name" value="DUF6534"/>
    <property type="match status" value="1"/>
</dbReference>
<dbReference type="PANTHER" id="PTHR40465">
    <property type="entry name" value="CHROMOSOME 1, WHOLE GENOME SHOTGUN SEQUENCE"/>
    <property type="match status" value="1"/>
</dbReference>
<keyword evidence="2" id="KW-0472">Membrane</keyword>
<reference evidence="4" key="1">
    <citation type="submission" date="2022-11" db="EMBL/GenBank/DDBJ databases">
        <title>Genome Sequence of Cubamyces cubensis.</title>
        <authorList>
            <person name="Buettner E."/>
        </authorList>
    </citation>
    <scope>NUCLEOTIDE SEQUENCE</scope>
    <source>
        <strain evidence="4">MPL-01</strain>
    </source>
</reference>
<evidence type="ECO:0000256" key="1">
    <source>
        <dbReference type="SAM" id="MobiDB-lite"/>
    </source>
</evidence>
<evidence type="ECO:0000313" key="5">
    <source>
        <dbReference type="Proteomes" id="UP001215151"/>
    </source>
</evidence>
<feature type="region of interest" description="Disordered" evidence="1">
    <location>
        <begin position="354"/>
        <end position="378"/>
    </location>
</feature>
<organism evidence="4 5">
    <name type="scientific">Trametes cubensis</name>
    <dbReference type="NCBI Taxonomy" id="1111947"/>
    <lineage>
        <taxon>Eukaryota</taxon>
        <taxon>Fungi</taxon>
        <taxon>Dikarya</taxon>
        <taxon>Basidiomycota</taxon>
        <taxon>Agaricomycotina</taxon>
        <taxon>Agaricomycetes</taxon>
        <taxon>Polyporales</taxon>
        <taxon>Polyporaceae</taxon>
        <taxon>Trametes</taxon>
    </lineage>
</organism>
<dbReference type="AlphaFoldDB" id="A0AAD7TZ25"/>
<proteinExistence type="predicted"/>
<evidence type="ECO:0000313" key="4">
    <source>
        <dbReference type="EMBL" id="KAJ8487642.1"/>
    </source>
</evidence>
<keyword evidence="2" id="KW-1133">Transmembrane helix</keyword>
<feature type="compositionally biased region" description="Basic and acidic residues" evidence="1">
    <location>
        <begin position="366"/>
        <end position="378"/>
    </location>
</feature>
<feature type="transmembrane region" description="Helical" evidence="2">
    <location>
        <begin position="66"/>
        <end position="90"/>
    </location>
</feature>
<name>A0AAD7TZ25_9APHY</name>
<feature type="transmembrane region" description="Helical" evidence="2">
    <location>
        <begin position="269"/>
        <end position="289"/>
    </location>
</feature>
<feature type="transmembrane region" description="Helical" evidence="2">
    <location>
        <begin position="158"/>
        <end position="178"/>
    </location>
</feature>
<sequence>MSLAPRPVALRSAASREFLPGLPALDNTYGALLLGTAFGLMLYGLTVHQTFRYTRLYPKDKIWLKIFVAGIFVFETFHTALSLVAVYYHLITNYFNPFSLLEGHWSTRASPANAHQYAGDSDLVGPEASGVLHITIVSLLTLSSSFYVYRVYHIGPHYAYRICVAIAVMLMVGMFAFTAAATVEAFRLELSDFQRFSWLVSVSFGCAVFADMFLTGALITVLWKSRTGFRRTDSLIEVLVAYSINTGLVTGIFGFLGFIFAIILPGNFIYIGISIVGIKLYANSVLAILNSRKSLSDRLLQDCELGTFEPTPGTRPSQAQRPLESWKAARPGAGGNHPTVTTVTFASVPTSGYTIESSAGESSTLQDDKEGGASESRL</sequence>
<gene>
    <name evidence="4" type="ORF">ONZ51_g4034</name>
</gene>
<dbReference type="EMBL" id="JAPEVG010000075">
    <property type="protein sequence ID" value="KAJ8487642.1"/>
    <property type="molecule type" value="Genomic_DNA"/>
</dbReference>
<feature type="domain" description="DUF6534" evidence="3">
    <location>
        <begin position="207"/>
        <end position="294"/>
    </location>
</feature>
<dbReference type="PANTHER" id="PTHR40465:SF1">
    <property type="entry name" value="DUF6534 DOMAIN-CONTAINING PROTEIN"/>
    <property type="match status" value="1"/>
</dbReference>
<evidence type="ECO:0000259" key="3">
    <source>
        <dbReference type="Pfam" id="PF20152"/>
    </source>
</evidence>
<feature type="transmembrane region" description="Helical" evidence="2">
    <location>
        <begin position="235"/>
        <end position="263"/>
    </location>
</feature>
<evidence type="ECO:0000256" key="2">
    <source>
        <dbReference type="SAM" id="Phobius"/>
    </source>
</evidence>
<feature type="transmembrane region" description="Helical" evidence="2">
    <location>
        <begin position="130"/>
        <end position="149"/>
    </location>
</feature>
<keyword evidence="2" id="KW-0812">Transmembrane</keyword>
<comment type="caution">
    <text evidence="4">The sequence shown here is derived from an EMBL/GenBank/DDBJ whole genome shotgun (WGS) entry which is preliminary data.</text>
</comment>
<feature type="transmembrane region" description="Helical" evidence="2">
    <location>
        <begin position="198"/>
        <end position="223"/>
    </location>
</feature>
<feature type="region of interest" description="Disordered" evidence="1">
    <location>
        <begin position="307"/>
        <end position="341"/>
    </location>
</feature>